<proteinExistence type="predicted"/>
<organism evidence="2 3">
    <name type="scientific">Hevea brasiliensis</name>
    <name type="common">Para rubber tree</name>
    <name type="synonym">Siphonia brasiliensis</name>
    <dbReference type="NCBI Taxonomy" id="3981"/>
    <lineage>
        <taxon>Eukaryota</taxon>
        <taxon>Viridiplantae</taxon>
        <taxon>Streptophyta</taxon>
        <taxon>Embryophyta</taxon>
        <taxon>Tracheophyta</taxon>
        <taxon>Spermatophyta</taxon>
        <taxon>Magnoliopsida</taxon>
        <taxon>eudicotyledons</taxon>
        <taxon>Gunneridae</taxon>
        <taxon>Pentapetalae</taxon>
        <taxon>rosids</taxon>
        <taxon>fabids</taxon>
        <taxon>Malpighiales</taxon>
        <taxon>Euphorbiaceae</taxon>
        <taxon>Crotonoideae</taxon>
        <taxon>Micrandreae</taxon>
        <taxon>Hevea</taxon>
    </lineage>
</organism>
<dbReference type="Proteomes" id="UP001174677">
    <property type="component" value="Chromosome 13"/>
</dbReference>
<accession>A0ABQ9LDY2</accession>
<feature type="non-terminal residue" evidence="2">
    <location>
        <position position="66"/>
    </location>
</feature>
<evidence type="ECO:0000313" key="3">
    <source>
        <dbReference type="Proteomes" id="UP001174677"/>
    </source>
</evidence>
<gene>
    <name evidence="2" type="ORF">P3X46_023526</name>
</gene>
<sequence>MQLLHEQFKAFVTSSWMVFVCAVMCRDWIPIWALLMIAVLQNFVGYGLVWLLDIVIKKIAFFAALG</sequence>
<comment type="caution">
    <text evidence="2">The sequence shown here is derived from an EMBL/GenBank/DDBJ whole genome shotgun (WGS) entry which is preliminary data.</text>
</comment>
<evidence type="ECO:0000256" key="1">
    <source>
        <dbReference type="SAM" id="Phobius"/>
    </source>
</evidence>
<feature type="transmembrane region" description="Helical" evidence="1">
    <location>
        <begin position="31"/>
        <end position="52"/>
    </location>
</feature>
<keyword evidence="1" id="KW-0812">Transmembrane</keyword>
<keyword evidence="3" id="KW-1185">Reference proteome</keyword>
<keyword evidence="1" id="KW-1133">Transmembrane helix</keyword>
<keyword evidence="1" id="KW-0472">Membrane</keyword>
<reference evidence="2" key="1">
    <citation type="journal article" date="2023" name="Plant Biotechnol. J.">
        <title>Chromosome-level wild Hevea brasiliensis genome provides new tools for genomic-assisted breeding and valuable loci to elevate rubber yield.</title>
        <authorList>
            <person name="Cheng H."/>
            <person name="Song X."/>
            <person name="Hu Y."/>
            <person name="Wu T."/>
            <person name="Yang Q."/>
            <person name="An Z."/>
            <person name="Feng S."/>
            <person name="Deng Z."/>
            <person name="Wu W."/>
            <person name="Zeng X."/>
            <person name="Tu M."/>
            <person name="Wang X."/>
            <person name="Huang H."/>
        </authorList>
    </citation>
    <scope>NUCLEOTIDE SEQUENCE</scope>
    <source>
        <strain evidence="2">MT/VB/25A 57/8</strain>
    </source>
</reference>
<name>A0ABQ9LDY2_HEVBR</name>
<protein>
    <submittedName>
        <fullName evidence="2">Uncharacterized protein</fullName>
    </submittedName>
</protein>
<dbReference type="EMBL" id="JARPOI010000013">
    <property type="protein sequence ID" value="KAJ9163904.1"/>
    <property type="molecule type" value="Genomic_DNA"/>
</dbReference>
<evidence type="ECO:0000313" key="2">
    <source>
        <dbReference type="EMBL" id="KAJ9163904.1"/>
    </source>
</evidence>